<feature type="domain" description="RING-type" evidence="10">
    <location>
        <begin position="146"/>
        <end position="386"/>
    </location>
</feature>
<evidence type="ECO:0000313" key="13">
    <source>
        <dbReference type="Proteomes" id="UP000663834"/>
    </source>
</evidence>
<dbReference type="InterPro" id="IPR044066">
    <property type="entry name" value="TRIAD_supradom"/>
</dbReference>
<feature type="non-terminal residue" evidence="11">
    <location>
        <position position="1"/>
    </location>
</feature>
<dbReference type="GO" id="GO:0071797">
    <property type="term" value="C:LUBAC complex"/>
    <property type="evidence" value="ECO:0007669"/>
    <property type="project" value="TreeGrafter"/>
</dbReference>
<evidence type="ECO:0000256" key="7">
    <source>
        <dbReference type="ARBA" id="ARBA00022833"/>
    </source>
</evidence>
<dbReference type="GO" id="GO:0043130">
    <property type="term" value="F:ubiquitin binding"/>
    <property type="evidence" value="ECO:0007669"/>
    <property type="project" value="TreeGrafter"/>
</dbReference>
<comment type="pathway">
    <text evidence="1">Protein modification; protein ubiquitination.</text>
</comment>
<evidence type="ECO:0008006" key="14">
    <source>
        <dbReference type="Google" id="ProtNLM"/>
    </source>
</evidence>
<dbReference type="InterPro" id="IPR051628">
    <property type="entry name" value="LUBAC_E3_Ligases"/>
</dbReference>
<feature type="domain" description="RING-type" evidence="9">
    <location>
        <begin position="150"/>
        <end position="192"/>
    </location>
</feature>
<dbReference type="Proteomes" id="UP000681720">
    <property type="component" value="Unassembled WGS sequence"/>
</dbReference>
<dbReference type="OrthoDB" id="261960at2759"/>
<dbReference type="GO" id="GO:0097039">
    <property type="term" value="P:protein linear polyubiquitination"/>
    <property type="evidence" value="ECO:0007669"/>
    <property type="project" value="TreeGrafter"/>
</dbReference>
<dbReference type="PROSITE" id="PS51873">
    <property type="entry name" value="TRIAD"/>
    <property type="match status" value="1"/>
</dbReference>
<evidence type="ECO:0000259" key="10">
    <source>
        <dbReference type="PROSITE" id="PS51873"/>
    </source>
</evidence>
<proteinExistence type="predicted"/>
<comment type="caution">
    <text evidence="11">The sequence shown here is derived from an EMBL/GenBank/DDBJ whole genome shotgun (WGS) entry which is preliminary data.</text>
</comment>
<name>A0A815P5C6_9BILA</name>
<evidence type="ECO:0000256" key="2">
    <source>
        <dbReference type="ARBA" id="ARBA00022679"/>
    </source>
</evidence>
<evidence type="ECO:0000256" key="1">
    <source>
        <dbReference type="ARBA" id="ARBA00004906"/>
    </source>
</evidence>
<keyword evidence="3" id="KW-0479">Metal-binding</keyword>
<evidence type="ECO:0000256" key="3">
    <source>
        <dbReference type="ARBA" id="ARBA00022723"/>
    </source>
</evidence>
<gene>
    <name evidence="12" type="ORF">GIL414_LOCUS5699</name>
    <name evidence="11" type="ORF">KQP761_LOCUS11682</name>
</gene>
<dbReference type="SUPFAM" id="SSF57850">
    <property type="entry name" value="RING/U-box"/>
    <property type="match status" value="3"/>
</dbReference>
<evidence type="ECO:0000256" key="4">
    <source>
        <dbReference type="ARBA" id="ARBA00022737"/>
    </source>
</evidence>
<dbReference type="AlphaFoldDB" id="A0A815P5C6"/>
<dbReference type="PROSITE" id="PS50089">
    <property type="entry name" value="ZF_RING_2"/>
    <property type="match status" value="1"/>
</dbReference>
<reference evidence="11" key="1">
    <citation type="submission" date="2021-02" db="EMBL/GenBank/DDBJ databases">
        <authorList>
            <person name="Nowell W R."/>
        </authorList>
    </citation>
    <scope>NUCLEOTIDE SEQUENCE</scope>
</reference>
<keyword evidence="4" id="KW-0677">Repeat</keyword>
<evidence type="ECO:0000313" key="11">
    <source>
        <dbReference type="EMBL" id="CAF1444348.1"/>
    </source>
</evidence>
<dbReference type="PANTHER" id="PTHR22770:SF13">
    <property type="entry name" value="RING-TYPE DOMAIN-CONTAINING PROTEIN"/>
    <property type="match status" value="1"/>
</dbReference>
<evidence type="ECO:0000259" key="9">
    <source>
        <dbReference type="PROSITE" id="PS50089"/>
    </source>
</evidence>
<dbReference type="GO" id="GO:0008270">
    <property type="term" value="F:zinc ion binding"/>
    <property type="evidence" value="ECO:0007669"/>
    <property type="project" value="UniProtKB-KW"/>
</dbReference>
<keyword evidence="5 8" id="KW-0863">Zinc-finger</keyword>
<evidence type="ECO:0000256" key="5">
    <source>
        <dbReference type="ARBA" id="ARBA00022771"/>
    </source>
</evidence>
<dbReference type="PANTHER" id="PTHR22770">
    <property type="entry name" value="UBIQUITIN CONJUGATING ENZYME 7 INTERACTING PROTEIN-RELATED"/>
    <property type="match status" value="1"/>
</dbReference>
<dbReference type="EMBL" id="CAJOBJ010001539">
    <property type="protein sequence ID" value="CAF3884159.1"/>
    <property type="molecule type" value="Genomic_DNA"/>
</dbReference>
<evidence type="ECO:0000256" key="8">
    <source>
        <dbReference type="PROSITE-ProRule" id="PRU00175"/>
    </source>
</evidence>
<dbReference type="InterPro" id="IPR001841">
    <property type="entry name" value="Znf_RING"/>
</dbReference>
<evidence type="ECO:0000313" key="12">
    <source>
        <dbReference type="EMBL" id="CAF3884159.1"/>
    </source>
</evidence>
<evidence type="ECO:0000256" key="6">
    <source>
        <dbReference type="ARBA" id="ARBA00022786"/>
    </source>
</evidence>
<dbReference type="Gene3D" id="3.30.40.10">
    <property type="entry name" value="Zinc/RING finger domain, C3HC4 (zinc finger)"/>
    <property type="match status" value="1"/>
</dbReference>
<keyword evidence="2" id="KW-0808">Transferase</keyword>
<keyword evidence="6" id="KW-0833">Ubl conjugation pathway</keyword>
<dbReference type="GO" id="GO:0004842">
    <property type="term" value="F:ubiquitin-protein transferase activity"/>
    <property type="evidence" value="ECO:0007669"/>
    <property type="project" value="TreeGrafter"/>
</dbReference>
<dbReference type="InterPro" id="IPR017907">
    <property type="entry name" value="Znf_RING_CS"/>
</dbReference>
<dbReference type="GO" id="GO:0043161">
    <property type="term" value="P:proteasome-mediated ubiquitin-dependent protein catabolic process"/>
    <property type="evidence" value="ECO:0007669"/>
    <property type="project" value="TreeGrafter"/>
</dbReference>
<dbReference type="PROSITE" id="PS00518">
    <property type="entry name" value="ZF_RING_1"/>
    <property type="match status" value="1"/>
</dbReference>
<sequence length="400" mass="45945">NMSVEAYSQCRIKLTSLQGQITSFDRCLIELRQYDIGDYVLRAIDVNSHSSEIFNCCLVDRKQYIFGASINQPDMIIVMNSTCHLWLNEKSRDQFHEVLRTCLEDFLIIKDKDNKISSQRHNQMNSKSLLNELSTQEDAPYYRNEEPFDCITCMETIMKGDGILFSNCLHPFCKQCLLGMIEASTEPTIKCPHENCTALIIERELRGVVNDLKGDQKVIDRLNDVAVRFAESRNKTFHCITPDCAHWWFIEPEETNNIIYCNGCKHWICTTCSAIHEGQVCRDYQEMRLREANESVFRKDVDYLETMIKNKEAMYCPGCRAIIQKVSGCDWIQCSQCKIEICVSEIFIASNVELFSLHHVGQWPTQGPRWGPKGHGDTSGGCRCRADNGKLCVPNCQNCH</sequence>
<organism evidence="11 13">
    <name type="scientific">Rotaria magnacalcarata</name>
    <dbReference type="NCBI Taxonomy" id="392030"/>
    <lineage>
        <taxon>Eukaryota</taxon>
        <taxon>Metazoa</taxon>
        <taxon>Spiralia</taxon>
        <taxon>Gnathifera</taxon>
        <taxon>Rotifera</taxon>
        <taxon>Eurotatoria</taxon>
        <taxon>Bdelloidea</taxon>
        <taxon>Philodinida</taxon>
        <taxon>Philodinidae</taxon>
        <taxon>Rotaria</taxon>
    </lineage>
</organism>
<keyword evidence="7" id="KW-0862">Zinc</keyword>
<dbReference type="InterPro" id="IPR013083">
    <property type="entry name" value="Znf_RING/FYVE/PHD"/>
</dbReference>
<protein>
    <recommendedName>
        <fullName evidence="14">RBR-type E3 ubiquitin transferase</fullName>
    </recommendedName>
</protein>
<dbReference type="EMBL" id="CAJNOW010005227">
    <property type="protein sequence ID" value="CAF1444348.1"/>
    <property type="molecule type" value="Genomic_DNA"/>
</dbReference>
<dbReference type="Proteomes" id="UP000663834">
    <property type="component" value="Unassembled WGS sequence"/>
</dbReference>
<accession>A0A815P5C6</accession>